<keyword evidence="1" id="KW-0812">Transmembrane</keyword>
<dbReference type="AlphaFoldDB" id="A0A4R3TJ85"/>
<keyword evidence="1" id="KW-1133">Transmembrane helix</keyword>
<evidence type="ECO:0000259" key="2">
    <source>
        <dbReference type="SMART" id="SM00014"/>
    </source>
</evidence>
<keyword evidence="4" id="KW-1185">Reference proteome</keyword>
<dbReference type="SMART" id="SM00014">
    <property type="entry name" value="acidPPc"/>
    <property type="match status" value="1"/>
</dbReference>
<evidence type="ECO:0000313" key="3">
    <source>
        <dbReference type="EMBL" id="TCU62242.1"/>
    </source>
</evidence>
<comment type="caution">
    <text evidence="3">The sequence shown here is derived from an EMBL/GenBank/DDBJ whole genome shotgun (WGS) entry which is preliminary data.</text>
</comment>
<feature type="transmembrane region" description="Helical" evidence="1">
    <location>
        <begin position="9"/>
        <end position="27"/>
    </location>
</feature>
<organism evidence="3 4">
    <name type="scientific">Longicatena caecimuris</name>
    <dbReference type="NCBI Taxonomy" id="1796635"/>
    <lineage>
        <taxon>Bacteria</taxon>
        <taxon>Bacillati</taxon>
        <taxon>Bacillota</taxon>
        <taxon>Erysipelotrichia</taxon>
        <taxon>Erysipelotrichales</taxon>
        <taxon>Erysipelotrichaceae</taxon>
        <taxon>Longicatena</taxon>
    </lineage>
</organism>
<accession>A0A4R3TJ85</accession>
<feature type="transmembrane region" description="Helical" evidence="1">
    <location>
        <begin position="209"/>
        <end position="225"/>
    </location>
</feature>
<evidence type="ECO:0000256" key="1">
    <source>
        <dbReference type="SAM" id="Phobius"/>
    </source>
</evidence>
<feature type="domain" description="Phosphatidic acid phosphatase type 2/haloperoxidase" evidence="2">
    <location>
        <begin position="133"/>
        <end position="253"/>
    </location>
</feature>
<dbReference type="InterPro" id="IPR000326">
    <property type="entry name" value="PAP2/HPO"/>
</dbReference>
<feature type="transmembrane region" description="Helical" evidence="1">
    <location>
        <begin position="97"/>
        <end position="118"/>
    </location>
</feature>
<dbReference type="RefSeq" id="WP_132224205.1">
    <property type="nucleotide sequence ID" value="NZ_JANKBG010000006.1"/>
</dbReference>
<dbReference type="EMBL" id="SMBP01000005">
    <property type="protein sequence ID" value="TCU62242.1"/>
    <property type="molecule type" value="Genomic_DNA"/>
</dbReference>
<feature type="transmembrane region" description="Helical" evidence="1">
    <location>
        <begin position="231"/>
        <end position="252"/>
    </location>
</feature>
<dbReference type="Proteomes" id="UP000295773">
    <property type="component" value="Unassembled WGS sequence"/>
</dbReference>
<dbReference type="SUPFAM" id="SSF48317">
    <property type="entry name" value="Acid phosphatase/Vanadium-dependent haloperoxidase"/>
    <property type="match status" value="1"/>
</dbReference>
<dbReference type="Pfam" id="PF01569">
    <property type="entry name" value="PAP2"/>
    <property type="match status" value="1"/>
</dbReference>
<feature type="transmembrane region" description="Helical" evidence="1">
    <location>
        <begin position="130"/>
        <end position="154"/>
    </location>
</feature>
<name>A0A4R3TJ85_9FIRM</name>
<feature type="transmembrane region" description="Helical" evidence="1">
    <location>
        <begin position="47"/>
        <end position="65"/>
    </location>
</feature>
<proteinExistence type="predicted"/>
<gene>
    <name evidence="3" type="ORF">EDD61_10548</name>
</gene>
<protein>
    <submittedName>
        <fullName evidence="3">PAP2 superfamily protein</fullName>
    </submittedName>
</protein>
<reference evidence="3 4" key="1">
    <citation type="submission" date="2019-03" db="EMBL/GenBank/DDBJ databases">
        <title>Genomic Encyclopedia of Type Strains, Phase IV (KMG-IV): sequencing the most valuable type-strain genomes for metagenomic binning, comparative biology and taxonomic classification.</title>
        <authorList>
            <person name="Goeker M."/>
        </authorList>
    </citation>
    <scope>NUCLEOTIDE SEQUENCE [LARGE SCALE GENOMIC DNA]</scope>
    <source>
        <strain evidence="3 4">DSM 29481</strain>
    </source>
</reference>
<dbReference type="Gene3D" id="1.20.144.10">
    <property type="entry name" value="Phosphatidic acid phosphatase type 2/haloperoxidase"/>
    <property type="match status" value="1"/>
</dbReference>
<dbReference type="InterPro" id="IPR036938">
    <property type="entry name" value="PAP2/HPO_sf"/>
</dbReference>
<sequence>MKKELLKTVLPYGIAIVLLLIGSFYDYQITNALHGRLPYSGVFFERLILIPLQSMVIVTFAMLYLVKRKYRYLFCAMIASIYVVQDALHYWMRIDALWLYGILLILAVLYLFTILLLLSQMDQHLLQQRLPFFIFFTCVMLSAAACTTIIKHFWGRIRYRDLTNAQDFIKWYLPQGVTGNRSFPSGHTSGFTSILCFLEWRKNRYEKSSIVRTIIIWMLIIYMPISRMAMGAHFLSDTAVGFLMTYSWYLFYRRYYRRREVL</sequence>
<evidence type="ECO:0000313" key="4">
    <source>
        <dbReference type="Proteomes" id="UP000295773"/>
    </source>
</evidence>
<keyword evidence="1" id="KW-0472">Membrane</keyword>